<feature type="transmembrane region" description="Helical" evidence="7">
    <location>
        <begin position="31"/>
        <end position="55"/>
    </location>
</feature>
<evidence type="ECO:0000259" key="8">
    <source>
        <dbReference type="SMART" id="SM00014"/>
    </source>
</evidence>
<keyword evidence="5 7" id="KW-1133">Transmembrane helix</keyword>
<name>B8CX49_HALOH</name>
<evidence type="ECO:0000256" key="4">
    <source>
        <dbReference type="ARBA" id="ARBA00022801"/>
    </source>
</evidence>
<evidence type="ECO:0000256" key="1">
    <source>
        <dbReference type="ARBA" id="ARBA00004651"/>
    </source>
</evidence>
<evidence type="ECO:0000256" key="7">
    <source>
        <dbReference type="SAM" id="Phobius"/>
    </source>
</evidence>
<dbReference type="Proteomes" id="UP000000719">
    <property type="component" value="Chromosome"/>
</dbReference>
<comment type="subcellular location">
    <subcellularLocation>
        <location evidence="1">Cell membrane</location>
        <topology evidence="1">Multi-pass membrane protein</topology>
    </subcellularLocation>
</comment>
<proteinExistence type="predicted"/>
<dbReference type="GO" id="GO:0016787">
    <property type="term" value="F:hydrolase activity"/>
    <property type="evidence" value="ECO:0007669"/>
    <property type="project" value="UniProtKB-KW"/>
</dbReference>
<dbReference type="SMART" id="SM00014">
    <property type="entry name" value="acidPPc"/>
    <property type="match status" value="1"/>
</dbReference>
<evidence type="ECO:0000256" key="5">
    <source>
        <dbReference type="ARBA" id="ARBA00022989"/>
    </source>
</evidence>
<dbReference type="OrthoDB" id="9789113at2"/>
<feature type="domain" description="Phosphatidic acid phosphatase type 2/haloperoxidase" evidence="8">
    <location>
        <begin position="59"/>
        <end position="171"/>
    </location>
</feature>
<dbReference type="eggNOG" id="COG0671">
    <property type="taxonomic scope" value="Bacteria"/>
</dbReference>
<dbReference type="PANTHER" id="PTHR14969">
    <property type="entry name" value="SPHINGOSINE-1-PHOSPHATE PHOSPHOHYDROLASE"/>
    <property type="match status" value="1"/>
</dbReference>
<protein>
    <submittedName>
        <fullName evidence="9">Phosphoesterase PA-phosphatase related</fullName>
    </submittedName>
</protein>
<reference evidence="9 10" key="1">
    <citation type="journal article" date="2009" name="PLoS ONE">
        <title>Genome analysis of the anaerobic thermohalophilic bacterium Halothermothrix orenii.</title>
        <authorList>
            <person name="Mavromatis K."/>
            <person name="Ivanova N."/>
            <person name="Anderson I."/>
            <person name="Lykidis A."/>
            <person name="Hooper S.D."/>
            <person name="Sun H."/>
            <person name="Kunin V."/>
            <person name="Lapidus A."/>
            <person name="Hugenholtz P."/>
            <person name="Patel B."/>
            <person name="Kyrpides N.C."/>
        </authorList>
    </citation>
    <scope>NUCLEOTIDE SEQUENCE [LARGE SCALE GENOMIC DNA]</scope>
    <source>
        <strain evidence="10">H 168 / OCM 544 / DSM 9562</strain>
    </source>
</reference>
<gene>
    <name evidence="9" type="ordered locus">Hore_11150</name>
</gene>
<keyword evidence="6 7" id="KW-0472">Membrane</keyword>
<dbReference type="GO" id="GO:0005886">
    <property type="term" value="C:plasma membrane"/>
    <property type="evidence" value="ECO:0007669"/>
    <property type="project" value="UniProtKB-SubCell"/>
</dbReference>
<dbReference type="InterPro" id="IPR000326">
    <property type="entry name" value="PAP2/HPO"/>
</dbReference>
<evidence type="ECO:0000256" key="6">
    <source>
        <dbReference type="ARBA" id="ARBA00023136"/>
    </source>
</evidence>
<evidence type="ECO:0000256" key="3">
    <source>
        <dbReference type="ARBA" id="ARBA00022692"/>
    </source>
</evidence>
<dbReference type="EMBL" id="CP001098">
    <property type="protein sequence ID" value="ACL69868.1"/>
    <property type="molecule type" value="Genomic_DNA"/>
</dbReference>
<sequence length="176" mass="19733">MNKLTYQLISKDIQLLYIFNNRIKCKFLDLFMSYITHLGGAVVSITLCLILVAINPAGNKLVGWESLLVLSSSHVIVHVLKRVSNRPRPYRVIEEITNYIIPVEGYSFPSGHSTAAFSLALVLSFHFPAFSLLFTTLATIVSVSRIYLGVHYPSDVFFGILIAIVFSFGTHHFIIL</sequence>
<keyword evidence="4" id="KW-0378">Hydrolase</keyword>
<dbReference type="InterPro" id="IPR036938">
    <property type="entry name" value="PAP2/HPO_sf"/>
</dbReference>
<dbReference type="HOGENOM" id="CLU_072573_10_2_9"/>
<organism evidence="9 10">
    <name type="scientific">Halothermothrix orenii (strain H 168 / OCM 544 / DSM 9562)</name>
    <dbReference type="NCBI Taxonomy" id="373903"/>
    <lineage>
        <taxon>Bacteria</taxon>
        <taxon>Bacillati</taxon>
        <taxon>Bacillota</taxon>
        <taxon>Clostridia</taxon>
        <taxon>Halanaerobiales</taxon>
        <taxon>Halothermotrichaceae</taxon>
        <taxon>Halothermothrix</taxon>
    </lineage>
</organism>
<feature type="transmembrane region" description="Helical" evidence="7">
    <location>
        <begin position="116"/>
        <end position="144"/>
    </location>
</feature>
<dbReference type="Gene3D" id="1.20.144.10">
    <property type="entry name" value="Phosphatidic acid phosphatase type 2/haloperoxidase"/>
    <property type="match status" value="1"/>
</dbReference>
<keyword evidence="10" id="KW-1185">Reference proteome</keyword>
<dbReference type="PANTHER" id="PTHR14969:SF62">
    <property type="entry name" value="DECAPRENYLPHOSPHORYL-5-PHOSPHORIBOSE PHOSPHATASE RV3807C-RELATED"/>
    <property type="match status" value="1"/>
</dbReference>
<evidence type="ECO:0000313" key="10">
    <source>
        <dbReference type="Proteomes" id="UP000000719"/>
    </source>
</evidence>
<dbReference type="STRING" id="373903.Hore_11150"/>
<keyword evidence="3 7" id="KW-0812">Transmembrane</keyword>
<keyword evidence="2" id="KW-1003">Cell membrane</keyword>
<dbReference type="KEGG" id="hor:Hore_11150"/>
<evidence type="ECO:0000313" key="9">
    <source>
        <dbReference type="EMBL" id="ACL69868.1"/>
    </source>
</evidence>
<dbReference type="AlphaFoldDB" id="B8CX49"/>
<accession>B8CX49</accession>
<feature type="transmembrane region" description="Helical" evidence="7">
    <location>
        <begin position="156"/>
        <end position="175"/>
    </location>
</feature>
<evidence type="ECO:0000256" key="2">
    <source>
        <dbReference type="ARBA" id="ARBA00022475"/>
    </source>
</evidence>
<dbReference type="SUPFAM" id="SSF48317">
    <property type="entry name" value="Acid phosphatase/Vanadium-dependent haloperoxidase"/>
    <property type="match status" value="1"/>
</dbReference>
<dbReference type="Pfam" id="PF01569">
    <property type="entry name" value="PAP2"/>
    <property type="match status" value="1"/>
</dbReference>